<reference evidence="1" key="1">
    <citation type="submission" date="2020-05" db="EMBL/GenBank/DDBJ databases">
        <title>Sulfur intermediates as new biogeochemical hubs in an aquatic model microbial ecosystem.</title>
        <authorList>
            <person name="Vigneron A."/>
        </authorList>
    </citation>
    <scope>NUCLEOTIDE SEQUENCE</scope>
    <source>
        <strain evidence="1">Bin.250</strain>
    </source>
</reference>
<dbReference type="Proteomes" id="UP000754644">
    <property type="component" value="Unassembled WGS sequence"/>
</dbReference>
<name>A0A973A6W9_9GAMM</name>
<organism evidence="1 2">
    <name type="scientific">SAR86 cluster bacterium</name>
    <dbReference type="NCBI Taxonomy" id="2030880"/>
    <lineage>
        <taxon>Bacteria</taxon>
        <taxon>Pseudomonadati</taxon>
        <taxon>Pseudomonadota</taxon>
        <taxon>Gammaproteobacteria</taxon>
        <taxon>SAR86 cluster</taxon>
    </lineage>
</organism>
<evidence type="ECO:0000313" key="2">
    <source>
        <dbReference type="Proteomes" id="UP000754644"/>
    </source>
</evidence>
<sequence length="102" mass="11448">VAPSGDWNCFDFQAYRLGMQASSSASLQSMSAQLDDEHQARIQVELDLPAWSEAVQALQLGLSAVIEDKQGQRHYYALQHIDGNPDFHHRDTHILTITRGIE</sequence>
<gene>
    <name evidence="1" type="ORF">HQ497_01750</name>
</gene>
<protein>
    <submittedName>
        <fullName evidence="1">Uncharacterized protein</fullName>
    </submittedName>
</protein>
<dbReference type="AlphaFoldDB" id="A0A973A6W9"/>
<accession>A0A973A6W9</accession>
<dbReference type="EMBL" id="JABMOJ010000063">
    <property type="protein sequence ID" value="NQV64064.1"/>
    <property type="molecule type" value="Genomic_DNA"/>
</dbReference>
<proteinExistence type="predicted"/>
<feature type="non-terminal residue" evidence="1">
    <location>
        <position position="1"/>
    </location>
</feature>
<evidence type="ECO:0000313" key="1">
    <source>
        <dbReference type="EMBL" id="NQV64064.1"/>
    </source>
</evidence>
<comment type="caution">
    <text evidence="1">The sequence shown here is derived from an EMBL/GenBank/DDBJ whole genome shotgun (WGS) entry which is preliminary data.</text>
</comment>